<gene>
    <name evidence="1" type="ORF">GpartN1_g608.t1</name>
</gene>
<proteinExistence type="predicted"/>
<protein>
    <submittedName>
        <fullName evidence="1">Uncharacterized protein</fullName>
    </submittedName>
</protein>
<accession>A0A9C7PSC7</accession>
<reference evidence="1" key="2">
    <citation type="submission" date="2022-01" db="EMBL/GenBank/DDBJ databases">
        <authorList>
            <person name="Hirooka S."/>
            <person name="Miyagishima S.Y."/>
        </authorList>
    </citation>
    <scope>NUCLEOTIDE SEQUENCE</scope>
    <source>
        <strain evidence="1">NBRC 102759</strain>
    </source>
</reference>
<dbReference type="OrthoDB" id="64012at2759"/>
<evidence type="ECO:0000313" key="2">
    <source>
        <dbReference type="Proteomes" id="UP001061958"/>
    </source>
</evidence>
<keyword evidence="2" id="KW-1185">Reference proteome</keyword>
<dbReference type="EMBL" id="BQMJ01000004">
    <property type="protein sequence ID" value="GJQ08817.1"/>
    <property type="molecule type" value="Genomic_DNA"/>
</dbReference>
<name>A0A9C7PSC7_9RHOD</name>
<reference evidence="1" key="1">
    <citation type="journal article" date="2022" name="Proc. Natl. Acad. Sci. U.S.A.">
        <title>Life cycle and functional genomics of the unicellular red alga Galdieria for elucidating algal and plant evolution and industrial use.</title>
        <authorList>
            <person name="Hirooka S."/>
            <person name="Itabashi T."/>
            <person name="Ichinose T.M."/>
            <person name="Onuma R."/>
            <person name="Fujiwara T."/>
            <person name="Yamashita S."/>
            <person name="Jong L.W."/>
            <person name="Tomita R."/>
            <person name="Iwane A.H."/>
            <person name="Miyagishima S.Y."/>
        </authorList>
    </citation>
    <scope>NUCLEOTIDE SEQUENCE</scope>
    <source>
        <strain evidence="1">NBRC 102759</strain>
    </source>
</reference>
<dbReference type="Proteomes" id="UP001061958">
    <property type="component" value="Unassembled WGS sequence"/>
</dbReference>
<comment type="caution">
    <text evidence="1">The sequence shown here is derived from an EMBL/GenBank/DDBJ whole genome shotgun (WGS) entry which is preliminary data.</text>
</comment>
<evidence type="ECO:0000313" key="1">
    <source>
        <dbReference type="EMBL" id="GJQ08817.1"/>
    </source>
</evidence>
<organism evidence="1 2">
    <name type="scientific">Galdieria partita</name>
    <dbReference type="NCBI Taxonomy" id="83374"/>
    <lineage>
        <taxon>Eukaryota</taxon>
        <taxon>Rhodophyta</taxon>
        <taxon>Bangiophyceae</taxon>
        <taxon>Galdieriales</taxon>
        <taxon>Galdieriaceae</taxon>
        <taxon>Galdieria</taxon>
    </lineage>
</organism>
<sequence>MNESRLKNTNRGLQQESIEKSSESLFLSKQQITQEHEFSKTLLEKSLECLLKLSSQTQPSCIAENLTPSQLRADDSPKLTSTLAICVYEQPGNNRKARAREILEWELAYASARQRLTAHVRALLNLCVLSRTENIEFDKDLAFQTIQEKLEILEARLQSAGITVEKNRVLLAKNLLEAEYLIEKGLFYNSKNKQDVALTCFKQALQPAFFGAEMGFRKWLLTSLKWTAVGEMKAKHWLQAAVYFTDYCGRCLFHIQEVVLQQSTPAVYSDSKNHVEKSNNEPRSQLKYFIPGDFVESFLNLCDCLFHLRFYDAAYFCVNYISPVVLSVDDEEITNRHFELKMNINDNMNREKRKAMVSEDEDWDSEFGSLDAEELHPRFSNLFGDKFTQPQSEKNHKLNLLREQLEVRSSFLTPSALIKYPKPTVLYSLRFADGRMQLHETEYEFWLLHYSLTDNSRYQEGQEDLEIWNRSDKGIPTPDAILDRLKRLDQVTLEWAEMYFLLIWDSFREKKFSLMFKYVDTYYSALYAASSELGSSERRDDRKCEKLFHISMEIEDLVRTSVKYTSANTSMAIMTKNLHIMECTFSEMLLRINLYKVQSRGHFCLERGSSTEYLEIARHFLEIQRSCCSMDNELCKTFETWDAINFDSVAFSAKDLEVQVDAIASLYLFLCQRSPLTGTQLVYVDSYEGKVIPRRKDFQSLMKKLKLQYESIPNTSHIKAKTAFVLAHYGFHSTGDKTTAERQLFESLVIWKQYTGDHLKHSLPLLMGEFVQEILAFLANIFIHNGKSIYSLAASTAEHSIHFFMSRSPSVPILLRCVRTSIIAGLYPITIGYLLQILDTYLVSRSKVEFISYLLQTIDAAVEFGYFSCALELIDCGINYVQESMNGSGKNVQEKKVESKTQSVKNQLADCSSSWRTKSLEELKIRTGILLITTGCFQAAKKLFRSLSLQTRDNRITVLCRLYLTEIDNKLNHHAECLRLCEQFERMTSFTVGQLVENVRLSFHLSLWDLDLKISDAAIFIKIRSLLRKKEFIEALKNTDLAFIRFHRGQLRQLGRLYYLRGKILTQMMSYSKGNFVFQSFHCSTNCVITKPERLVGPRTVQISSQGAHAMERRVEWKFSTETKEELISQALDSLFRSIGHFKKIGHEFLIAKAQLYIGKLLNAYLATQLRMEGIFKWIPLKENVRNYFKYLPKNESWEDIQADRILINACKTWKSTYCLRELLTGYITLIEYYCLTGYHSGASYLFYECWLLFSEFFLTDLNKQSCIQLVTGRSIQFVIRMLSNMAWILITFFPGEEVQHYLLLFDALNNLKSRYYQIESSLSVIPTDDHHLAQSCKNEQFASETSDTNSERHSKKEFVAQHAVGDNASLGFGCTTNDSCLSKENLENRAKNIWSFEFTGNEQAKFTFSEGMKRRQSIFEEEGRTIYEFGEITKKLLSNPQGHLQKIRNRVQQQYPIDISKLIEEIFSNSNSCAYPIMDLRQLYDSSWSIFHHLKILKYQYMRGKVRSIEDWSRLNWRAWIEWLSISRRIRQQSQCIYSIPKELAIQSLFIYYFDQSLLIYAPCRQIQYTIPLYLRSQDNETDCFIRQEDMNPFPLQVAEFLKSLMLKEENNALTEALPFQFFKCFGRRKQSKSSQVTPKQILSSSVLHRLLHNSDSDKLCRDTQFILFLDPDIAFIPWEFMLDIDGIRNGSLCSLSASWHRISTRDNSKSCHISKVFWFDEKNRVSKNNVYEAKKGRELLQKVVDFSWKHWMMGDSTSEQEEDWRDWKGPFPMSYEASSSWLEKWKGGRIETPQLLDSNAIDLLRCFQLKEDHSLIPCFIFTLIDGLPRTWATLETFLECLPQAVSVFVPTKYMETLLEHFQSIEQANQSLSIWIKELEQQTAEQCIPIFIYVKTDTIIKYLC</sequence>